<proteinExistence type="predicted"/>
<keyword evidence="13" id="KW-1185">Reference proteome</keyword>
<dbReference type="RefSeq" id="XP_023576565.1">
    <property type="nucleotide sequence ID" value="XM_023720797.1"/>
</dbReference>
<dbReference type="Gene3D" id="3.30.160.60">
    <property type="entry name" value="Classic Zinc Finger"/>
    <property type="match status" value="7"/>
</dbReference>
<feature type="domain" description="C2H2-type" evidence="12">
    <location>
        <begin position="489"/>
        <end position="516"/>
    </location>
</feature>
<dbReference type="PANTHER" id="PTHR24379">
    <property type="entry name" value="KRAB AND ZINC FINGER DOMAIN-CONTAINING"/>
    <property type="match status" value="1"/>
</dbReference>
<feature type="domain" description="C2H2-type" evidence="12">
    <location>
        <begin position="262"/>
        <end position="289"/>
    </location>
</feature>
<evidence type="ECO:0000256" key="4">
    <source>
        <dbReference type="ARBA" id="ARBA00022771"/>
    </source>
</evidence>
<organism evidence="13 14">
    <name type="scientific">Octodon degus</name>
    <name type="common">Degu</name>
    <name type="synonym">Sciurus degus</name>
    <dbReference type="NCBI Taxonomy" id="10160"/>
    <lineage>
        <taxon>Eukaryota</taxon>
        <taxon>Metazoa</taxon>
        <taxon>Chordata</taxon>
        <taxon>Craniata</taxon>
        <taxon>Vertebrata</taxon>
        <taxon>Euteleostomi</taxon>
        <taxon>Mammalia</taxon>
        <taxon>Eutheria</taxon>
        <taxon>Euarchontoglires</taxon>
        <taxon>Glires</taxon>
        <taxon>Rodentia</taxon>
        <taxon>Hystricomorpha</taxon>
        <taxon>Octodontidae</taxon>
        <taxon>Octodon</taxon>
    </lineage>
</organism>
<dbReference type="InterPro" id="IPR013087">
    <property type="entry name" value="Znf_C2H2_type"/>
</dbReference>
<name>A0A6P6EW69_OCTDE</name>
<dbReference type="GeneID" id="101566572"/>
<keyword evidence="6" id="KW-0805">Transcription regulation</keyword>
<feature type="domain" description="C2H2-type" evidence="12">
    <location>
        <begin position="461"/>
        <end position="488"/>
    </location>
</feature>
<evidence type="ECO:0000313" key="14">
    <source>
        <dbReference type="RefSeq" id="XP_023576565.1"/>
    </source>
</evidence>
<keyword evidence="8" id="KW-0804">Transcription</keyword>
<keyword evidence="9" id="KW-0539">Nucleus</keyword>
<evidence type="ECO:0000256" key="11">
    <source>
        <dbReference type="SAM" id="MobiDB-lite"/>
    </source>
</evidence>
<evidence type="ECO:0000256" key="1">
    <source>
        <dbReference type="ARBA" id="ARBA00004123"/>
    </source>
</evidence>
<dbReference type="AlphaFoldDB" id="A0A6P6EW69"/>
<keyword evidence="4 10" id="KW-0863">Zinc-finger</keyword>
<gene>
    <name evidence="14" type="primary">Ctcfl</name>
</gene>
<evidence type="ECO:0000259" key="12">
    <source>
        <dbReference type="PROSITE" id="PS50157"/>
    </source>
</evidence>
<dbReference type="FunFam" id="3.30.160.60:FF:000049">
    <property type="entry name" value="transcriptional repressor CTCF isoform X1"/>
    <property type="match status" value="2"/>
</dbReference>
<feature type="compositionally biased region" description="Basic and acidic residues" evidence="11">
    <location>
        <begin position="178"/>
        <end position="191"/>
    </location>
</feature>
<feature type="region of interest" description="Disordered" evidence="11">
    <location>
        <begin position="167"/>
        <end position="199"/>
    </location>
</feature>
<evidence type="ECO:0000256" key="2">
    <source>
        <dbReference type="ARBA" id="ARBA00022723"/>
    </source>
</evidence>
<feature type="domain" description="C2H2-type" evidence="12">
    <location>
        <begin position="316"/>
        <end position="344"/>
    </location>
</feature>
<dbReference type="InterPro" id="IPR036236">
    <property type="entry name" value="Znf_C2H2_sf"/>
</dbReference>
<keyword evidence="2" id="KW-0479">Metal-binding</keyword>
<keyword evidence="3" id="KW-0677">Repeat</keyword>
<feature type="domain" description="C2H2-type" evidence="12">
    <location>
        <begin position="373"/>
        <end position="400"/>
    </location>
</feature>
<keyword evidence="7" id="KW-0238">DNA-binding</keyword>
<dbReference type="GO" id="GO:0005634">
    <property type="term" value="C:nucleus"/>
    <property type="evidence" value="ECO:0007669"/>
    <property type="project" value="UniProtKB-SubCell"/>
</dbReference>
<evidence type="ECO:0000256" key="8">
    <source>
        <dbReference type="ARBA" id="ARBA00023163"/>
    </source>
</evidence>
<evidence type="ECO:0000256" key="10">
    <source>
        <dbReference type="PROSITE-ProRule" id="PRU00042"/>
    </source>
</evidence>
<evidence type="ECO:0000256" key="5">
    <source>
        <dbReference type="ARBA" id="ARBA00022833"/>
    </source>
</evidence>
<dbReference type="InParanoid" id="A0A6P6EW69"/>
<evidence type="ECO:0000256" key="7">
    <source>
        <dbReference type="ARBA" id="ARBA00023125"/>
    </source>
</evidence>
<evidence type="ECO:0000313" key="13">
    <source>
        <dbReference type="Proteomes" id="UP000515203"/>
    </source>
</evidence>
<dbReference type="Pfam" id="PF00096">
    <property type="entry name" value="zf-C2H2"/>
    <property type="match status" value="4"/>
</dbReference>
<feature type="domain" description="C2H2-type" evidence="12">
    <location>
        <begin position="401"/>
        <end position="429"/>
    </location>
</feature>
<dbReference type="FunFam" id="3.30.160.60:FF:002343">
    <property type="entry name" value="Zinc finger protein 33A"/>
    <property type="match status" value="1"/>
</dbReference>
<feature type="domain" description="C2H2-type" evidence="12">
    <location>
        <begin position="345"/>
        <end position="372"/>
    </location>
</feature>
<evidence type="ECO:0000256" key="6">
    <source>
        <dbReference type="ARBA" id="ARBA00023015"/>
    </source>
</evidence>
<feature type="region of interest" description="Disordered" evidence="11">
    <location>
        <begin position="233"/>
        <end position="255"/>
    </location>
</feature>
<reference evidence="14" key="1">
    <citation type="submission" date="2025-08" db="UniProtKB">
        <authorList>
            <consortium name="RefSeq"/>
        </authorList>
    </citation>
    <scope>IDENTIFICATION</scope>
</reference>
<protein>
    <submittedName>
        <fullName evidence="14">Transcriptional repressor CTCFL</fullName>
    </submittedName>
</protein>
<feature type="domain" description="C2H2-type" evidence="12">
    <location>
        <begin position="431"/>
        <end position="459"/>
    </location>
</feature>
<keyword evidence="5" id="KW-0862">Zinc</keyword>
<dbReference type="PROSITE" id="PS50157">
    <property type="entry name" value="ZINC_FINGER_C2H2_2"/>
    <property type="match status" value="9"/>
</dbReference>
<dbReference type="SUPFAM" id="SSF57667">
    <property type="entry name" value="beta-beta-alpha zinc fingers"/>
    <property type="match status" value="5"/>
</dbReference>
<dbReference type="PROSITE" id="PS00028">
    <property type="entry name" value="ZINC_FINGER_C2H2_1"/>
    <property type="match status" value="6"/>
</dbReference>
<dbReference type="FunCoup" id="A0A6P6EW69">
    <property type="interactions" value="1126"/>
</dbReference>
<feature type="domain" description="C2H2-type" evidence="12">
    <location>
        <begin position="288"/>
        <end position="315"/>
    </location>
</feature>
<dbReference type="CTD" id="140690"/>
<evidence type="ECO:0000256" key="3">
    <source>
        <dbReference type="ARBA" id="ARBA00022737"/>
    </source>
</evidence>
<dbReference type="FunFam" id="3.30.160.60:FF:000802">
    <property type="entry name" value="CCCTC-binding factor like"/>
    <property type="match status" value="1"/>
</dbReference>
<dbReference type="PANTHER" id="PTHR24379:SF121">
    <property type="entry name" value="C2H2-TYPE DOMAIN-CONTAINING PROTEIN"/>
    <property type="match status" value="1"/>
</dbReference>
<dbReference type="OrthoDB" id="6077919at2759"/>
<feature type="compositionally biased region" description="Polar residues" evidence="11">
    <location>
        <begin position="240"/>
        <end position="255"/>
    </location>
</feature>
<sequence length="559" mass="63665">MEAPGLSVPSEHFTSIKELTETLEKGQEEVDRVPRVHDLQSAGEPAPIGSHELLQALLLEGRLELVETTAEGDKHILTLQPAPLAPEHLELLNTGWLDIQHMQEVQVELQEAEGPFPALLWLEEEPPPSVQQGAVFGVQEELSLVPELEGMKFHLLEQSLEVAKENLEPAGSLSENSELTKLEKGQEEHQPVAEGGGPQGVEEQFILLESRAGEDARGELALAISTLNVGEQREEPALGQANNERTSSIKNQPKTKGTEQTFQCNLCAFTCSRVSSLNHHMRSHKTPHTCHVCLKTFRTVTLLQNHINTHTGTRPHKCMDCDMAFVTSGELVRHRRYKHTHEKPFKCSMCKYASVEASKLKRHIRSHTGERPFQCLLCSYASRDTYKLKRHMLTHSGEKPYECHICHAHFTQSGTMKMHVLQKHSKNVPKHQCPHCDALIARKSDLRVHVRNLHTYHATEMQCRRCPATFHERYALIQHQKTHKDEKRFKCPRCSYACKQERNLAAHIRTHTGEKPHKHLGQRRNLEVHRKKYHEDSDFNLTLHECPTCGRGFSRWVSH</sequence>
<dbReference type="GO" id="GO:0003677">
    <property type="term" value="F:DNA binding"/>
    <property type="evidence" value="ECO:0007669"/>
    <property type="project" value="UniProtKB-KW"/>
</dbReference>
<dbReference type="FunFam" id="3.30.160.60:FF:000373">
    <property type="entry name" value="Putative transcriptional repressor ctcf"/>
    <property type="match status" value="1"/>
</dbReference>
<dbReference type="Proteomes" id="UP000515203">
    <property type="component" value="Unplaced"/>
</dbReference>
<dbReference type="GO" id="GO:0008270">
    <property type="term" value="F:zinc ion binding"/>
    <property type="evidence" value="ECO:0007669"/>
    <property type="project" value="UniProtKB-KW"/>
</dbReference>
<accession>A0A6P6EW69</accession>
<comment type="subcellular location">
    <subcellularLocation>
        <location evidence="1">Nucleus</location>
    </subcellularLocation>
</comment>
<evidence type="ECO:0000256" key="9">
    <source>
        <dbReference type="ARBA" id="ARBA00023242"/>
    </source>
</evidence>
<dbReference type="SMART" id="SM00355">
    <property type="entry name" value="ZnF_C2H2"/>
    <property type="match status" value="9"/>
</dbReference>